<feature type="region of interest" description="Disordered" evidence="1">
    <location>
        <begin position="132"/>
        <end position="158"/>
    </location>
</feature>
<reference evidence="3 4" key="1">
    <citation type="journal article" date="2021" name="Elife">
        <title>Chloroplast acquisition without the gene transfer in kleptoplastic sea slugs, Plakobranchus ocellatus.</title>
        <authorList>
            <person name="Maeda T."/>
            <person name="Takahashi S."/>
            <person name="Yoshida T."/>
            <person name="Shimamura S."/>
            <person name="Takaki Y."/>
            <person name="Nagai Y."/>
            <person name="Toyoda A."/>
            <person name="Suzuki Y."/>
            <person name="Arimoto A."/>
            <person name="Ishii H."/>
            <person name="Satoh N."/>
            <person name="Nishiyama T."/>
            <person name="Hasebe M."/>
            <person name="Maruyama T."/>
            <person name="Minagawa J."/>
            <person name="Obokata J."/>
            <person name="Shigenobu S."/>
        </authorList>
    </citation>
    <scope>NUCLEOTIDE SEQUENCE [LARGE SCALE GENOMIC DNA]</scope>
</reference>
<protein>
    <submittedName>
        <fullName evidence="3">Uncharacterized protein</fullName>
    </submittedName>
</protein>
<feature type="compositionally biased region" description="Polar residues" evidence="1">
    <location>
        <begin position="143"/>
        <end position="153"/>
    </location>
</feature>
<sequence length="234" mass="26711">MEHLPPCSILWLVAMVRTSRSAHQSWSISCSVASSGLSQWTSRSAHQCWSISHPVATSGLSQWKRAQADDTSTIKTNPPKSDNAFTYCREKAHPQLETTIPRQHNNPFTTVRKRTHNLKQLSQDNTIIHSQPKECGKQDRNKTVISNNSSHSMESNREKRHVLETMGISDVDVNNYLDIDEKFKAYRKIHGVGVESFLLPVHVDAVVIRTNNRQNVERIFPLHEQLVRLGRKKD</sequence>
<evidence type="ECO:0000313" key="3">
    <source>
        <dbReference type="EMBL" id="GFN89324.1"/>
    </source>
</evidence>
<keyword evidence="2" id="KW-0732">Signal</keyword>
<evidence type="ECO:0000313" key="4">
    <source>
        <dbReference type="Proteomes" id="UP000735302"/>
    </source>
</evidence>
<dbReference type="AlphaFoldDB" id="A0AAV3Z2D3"/>
<feature type="signal peptide" evidence="2">
    <location>
        <begin position="1"/>
        <end position="21"/>
    </location>
</feature>
<feature type="chain" id="PRO_5043595858" evidence="2">
    <location>
        <begin position="22"/>
        <end position="234"/>
    </location>
</feature>
<accession>A0AAV3Z2D3</accession>
<name>A0AAV3Z2D3_9GAST</name>
<evidence type="ECO:0000256" key="2">
    <source>
        <dbReference type="SAM" id="SignalP"/>
    </source>
</evidence>
<keyword evidence="4" id="KW-1185">Reference proteome</keyword>
<dbReference type="Proteomes" id="UP000735302">
    <property type="component" value="Unassembled WGS sequence"/>
</dbReference>
<dbReference type="EMBL" id="BLXT01001930">
    <property type="protein sequence ID" value="GFN89324.1"/>
    <property type="molecule type" value="Genomic_DNA"/>
</dbReference>
<proteinExistence type="predicted"/>
<evidence type="ECO:0000256" key="1">
    <source>
        <dbReference type="SAM" id="MobiDB-lite"/>
    </source>
</evidence>
<comment type="caution">
    <text evidence="3">The sequence shown here is derived from an EMBL/GenBank/DDBJ whole genome shotgun (WGS) entry which is preliminary data.</text>
</comment>
<feature type="compositionally biased region" description="Basic and acidic residues" evidence="1">
    <location>
        <begin position="132"/>
        <end position="142"/>
    </location>
</feature>
<organism evidence="3 4">
    <name type="scientific">Plakobranchus ocellatus</name>
    <dbReference type="NCBI Taxonomy" id="259542"/>
    <lineage>
        <taxon>Eukaryota</taxon>
        <taxon>Metazoa</taxon>
        <taxon>Spiralia</taxon>
        <taxon>Lophotrochozoa</taxon>
        <taxon>Mollusca</taxon>
        <taxon>Gastropoda</taxon>
        <taxon>Heterobranchia</taxon>
        <taxon>Euthyneura</taxon>
        <taxon>Panpulmonata</taxon>
        <taxon>Sacoglossa</taxon>
        <taxon>Placobranchoidea</taxon>
        <taxon>Plakobranchidae</taxon>
        <taxon>Plakobranchus</taxon>
    </lineage>
</organism>
<gene>
    <name evidence="3" type="ORF">PoB_001583000</name>
</gene>